<dbReference type="EMBL" id="BAAATZ010000013">
    <property type="protein sequence ID" value="GAA2728863.1"/>
    <property type="molecule type" value="Genomic_DNA"/>
</dbReference>
<comment type="similarity">
    <text evidence="1">Belongs to the WXG100 family.</text>
</comment>
<comment type="caution">
    <text evidence="2">The sequence shown here is derived from an EMBL/GenBank/DDBJ whole genome shotgun (WGS) entry which is preliminary data.</text>
</comment>
<accession>A0ABN3UCQ1</accession>
<reference evidence="2 3" key="1">
    <citation type="journal article" date="2019" name="Int. J. Syst. Evol. Microbiol.">
        <title>The Global Catalogue of Microorganisms (GCM) 10K type strain sequencing project: providing services to taxonomists for standard genome sequencing and annotation.</title>
        <authorList>
            <consortium name="The Broad Institute Genomics Platform"/>
            <consortium name="The Broad Institute Genome Sequencing Center for Infectious Disease"/>
            <person name="Wu L."/>
            <person name="Ma J."/>
        </authorList>
    </citation>
    <scope>NUCLEOTIDE SEQUENCE [LARGE SCALE GENOMIC DNA]</scope>
    <source>
        <strain evidence="2 3">JCM 8201</strain>
    </source>
</reference>
<evidence type="ECO:0000256" key="1">
    <source>
        <dbReference type="RuleBase" id="RU362001"/>
    </source>
</evidence>
<evidence type="ECO:0000313" key="2">
    <source>
        <dbReference type="EMBL" id="GAA2728863.1"/>
    </source>
</evidence>
<gene>
    <name evidence="2" type="ORF">GCM10010439_38040</name>
</gene>
<evidence type="ECO:0000313" key="3">
    <source>
        <dbReference type="Proteomes" id="UP001501842"/>
    </source>
</evidence>
<dbReference type="InterPro" id="IPR036689">
    <property type="entry name" value="ESAT-6-like_sf"/>
</dbReference>
<sequence length="93" mass="10455">MAQAASQVEDAANDIRGLQTGLNGRKGAMMEGWVGNASLAFNRVFTDFDQAFRTTLEQLDKIHEKLVDNRIRYEANEDQTQADIQRLNALLNN</sequence>
<protein>
    <recommendedName>
        <fullName evidence="1">ESAT-6-like protein</fullName>
    </recommendedName>
</protein>
<dbReference type="Pfam" id="PF06013">
    <property type="entry name" value="WXG100"/>
    <property type="match status" value="1"/>
</dbReference>
<dbReference type="Proteomes" id="UP001501842">
    <property type="component" value="Unassembled WGS sequence"/>
</dbReference>
<name>A0ABN3UCQ1_9ACTN</name>
<organism evidence="2 3">
    <name type="scientific">Actinocorallia aurantiaca</name>
    <dbReference type="NCBI Taxonomy" id="46204"/>
    <lineage>
        <taxon>Bacteria</taxon>
        <taxon>Bacillati</taxon>
        <taxon>Actinomycetota</taxon>
        <taxon>Actinomycetes</taxon>
        <taxon>Streptosporangiales</taxon>
        <taxon>Thermomonosporaceae</taxon>
        <taxon>Actinocorallia</taxon>
    </lineage>
</organism>
<proteinExistence type="inferred from homology"/>
<dbReference type="SUPFAM" id="SSF140453">
    <property type="entry name" value="EsxAB dimer-like"/>
    <property type="match status" value="1"/>
</dbReference>
<dbReference type="InterPro" id="IPR010310">
    <property type="entry name" value="T7SS_ESAT-6-like"/>
</dbReference>
<dbReference type="NCBIfam" id="TIGR03930">
    <property type="entry name" value="WXG100_ESAT6"/>
    <property type="match status" value="1"/>
</dbReference>
<keyword evidence="3" id="KW-1185">Reference proteome</keyword>
<dbReference type="Gene3D" id="1.10.287.1060">
    <property type="entry name" value="ESAT-6-like"/>
    <property type="match status" value="1"/>
</dbReference>